<evidence type="ECO:0000259" key="2">
    <source>
        <dbReference type="Pfam" id="PF24035"/>
    </source>
</evidence>
<dbReference type="EMBL" id="JBHSHT010000002">
    <property type="protein sequence ID" value="MFC4825500.1"/>
    <property type="molecule type" value="Genomic_DNA"/>
</dbReference>
<evidence type="ECO:0000313" key="4">
    <source>
        <dbReference type="Proteomes" id="UP001595945"/>
    </source>
</evidence>
<reference evidence="3 4" key="1">
    <citation type="journal article" date="2019" name="Int. J. Syst. Evol. Microbiol.">
        <title>The Global Catalogue of Microorganisms (GCM) 10K type strain sequencing project: providing services to taxonomists for standard genome sequencing and annotation.</title>
        <authorList>
            <consortium name="The Broad Institute Genomics Platform"/>
            <consortium name="The Broad Institute Genome Sequencing Center for Infectious Disease"/>
            <person name="Wu L."/>
            <person name="Ma J."/>
        </authorList>
    </citation>
    <scope>NUCLEOTIDE SEQUENCE [LARGE SCALE GENOMIC DNA]</scope>
    <source>
        <strain evidence="3 4">XZYJ18</strain>
    </source>
</reference>
<sequence length="135" mass="14841">MNYDAPDPDASPELDAAFEVLADAHRRYALYYLRGRESAALDEVATVVAGWLGTRDDPGDMVAPRDRDSVRTALHHVHLPRLAAAGYVSYDADSGAVTPESLPEFVETVLDRSLAQQRDGVEQSDESVFDRHTGR</sequence>
<dbReference type="Proteomes" id="UP001595945">
    <property type="component" value="Unassembled WGS sequence"/>
</dbReference>
<dbReference type="AlphaFoldDB" id="A0ABD5Q460"/>
<protein>
    <submittedName>
        <fullName evidence="3">Transcriptional regulator</fullName>
    </submittedName>
</protein>
<dbReference type="RefSeq" id="WP_254268840.1">
    <property type="nucleotide sequence ID" value="NZ_CP100400.1"/>
</dbReference>
<dbReference type="Gene3D" id="1.10.10.10">
    <property type="entry name" value="Winged helix-like DNA-binding domain superfamily/Winged helix DNA-binding domain"/>
    <property type="match status" value="1"/>
</dbReference>
<dbReference type="GeneID" id="73043782"/>
<accession>A0ABD5Q460</accession>
<gene>
    <name evidence="3" type="ORF">ACFO9K_14660</name>
</gene>
<organism evidence="3 4">
    <name type="scientific">Halorussus aquaticus</name>
    <dbReference type="NCBI Taxonomy" id="2953748"/>
    <lineage>
        <taxon>Archaea</taxon>
        <taxon>Methanobacteriati</taxon>
        <taxon>Methanobacteriota</taxon>
        <taxon>Stenosarchaea group</taxon>
        <taxon>Halobacteria</taxon>
        <taxon>Halobacteriales</taxon>
        <taxon>Haladaptataceae</taxon>
        <taxon>Halorussus</taxon>
    </lineage>
</organism>
<feature type="region of interest" description="Disordered" evidence="1">
    <location>
        <begin position="116"/>
        <end position="135"/>
    </location>
</feature>
<keyword evidence="4" id="KW-1185">Reference proteome</keyword>
<evidence type="ECO:0000313" key="3">
    <source>
        <dbReference type="EMBL" id="MFC4825500.1"/>
    </source>
</evidence>
<evidence type="ECO:0000256" key="1">
    <source>
        <dbReference type="SAM" id="MobiDB-lite"/>
    </source>
</evidence>
<dbReference type="InterPro" id="IPR036388">
    <property type="entry name" value="WH-like_DNA-bd_sf"/>
</dbReference>
<dbReference type="InterPro" id="IPR055768">
    <property type="entry name" value="DUF7344"/>
</dbReference>
<dbReference type="Pfam" id="PF24035">
    <property type="entry name" value="DUF7344"/>
    <property type="match status" value="1"/>
</dbReference>
<proteinExistence type="predicted"/>
<comment type="caution">
    <text evidence="3">The sequence shown here is derived from an EMBL/GenBank/DDBJ whole genome shotgun (WGS) entry which is preliminary data.</text>
</comment>
<feature type="domain" description="DUF7344" evidence="2">
    <location>
        <begin position="18"/>
        <end position="98"/>
    </location>
</feature>
<name>A0ABD5Q460_9EURY</name>